<dbReference type="eggNOG" id="ENOG50334UP">
    <property type="taxonomic scope" value="Bacteria"/>
</dbReference>
<dbReference type="AlphaFoldDB" id="A0A0P1EYW0"/>
<dbReference type="EMBL" id="CYRX01000011">
    <property type="protein sequence ID" value="CUH59903.1"/>
    <property type="molecule type" value="Genomic_DNA"/>
</dbReference>
<name>A0A0P1EYW0_9RHOB</name>
<dbReference type="STRING" id="266809.PM03_09480"/>
<evidence type="ECO:0000313" key="1">
    <source>
        <dbReference type="EMBL" id="CUH59903.1"/>
    </source>
</evidence>
<organism evidence="1 2">
    <name type="scientific">Thalassobacter stenotrophicus</name>
    <dbReference type="NCBI Taxonomy" id="266809"/>
    <lineage>
        <taxon>Bacteria</taxon>
        <taxon>Pseudomonadati</taxon>
        <taxon>Pseudomonadota</taxon>
        <taxon>Alphaproteobacteria</taxon>
        <taxon>Rhodobacterales</taxon>
        <taxon>Roseobacteraceae</taxon>
        <taxon>Thalassobacter</taxon>
    </lineage>
</organism>
<protein>
    <recommendedName>
        <fullName evidence="3">Membrane-bound lysozyme-inhibitor of c-type lysozyme</fullName>
    </recommendedName>
</protein>
<dbReference type="Proteomes" id="UP000051298">
    <property type="component" value="Unassembled WGS sequence"/>
</dbReference>
<sequence>MHTTLVVFSFASVLLAGSLRDCASLTRFEQESYDCSATQAPFNKLTFQDIAIGEGGVIDGAEPTRATISQYGGDRLIVEWGRDRLVINRKTGGVTVTRNGVLRSYACKRAQFQM</sequence>
<gene>
    <name evidence="1" type="ORF">THS5294_01192</name>
</gene>
<evidence type="ECO:0008006" key="3">
    <source>
        <dbReference type="Google" id="ProtNLM"/>
    </source>
</evidence>
<proteinExistence type="predicted"/>
<evidence type="ECO:0000313" key="2">
    <source>
        <dbReference type="Proteomes" id="UP000051298"/>
    </source>
</evidence>
<dbReference type="RefSeq" id="WP_058122992.1">
    <property type="nucleotide sequence ID" value="NZ_CYRX01000011.1"/>
</dbReference>
<reference evidence="1 2" key="1">
    <citation type="submission" date="2015-09" db="EMBL/GenBank/DDBJ databases">
        <authorList>
            <consortium name="Swine Surveillance"/>
        </authorList>
    </citation>
    <scope>NUCLEOTIDE SEQUENCE [LARGE SCALE GENOMIC DNA]</scope>
    <source>
        <strain evidence="1 2">CECT 5294</strain>
    </source>
</reference>
<accession>A0A0P1EYW0</accession>